<dbReference type="EMBL" id="CP017147">
    <property type="protein sequence ID" value="AOO80780.1"/>
    <property type="molecule type" value="Genomic_DNA"/>
</dbReference>
<feature type="chain" id="PRO_5009099799" description="Phosphate starvation-inducible protein PsiF" evidence="1">
    <location>
        <begin position="25"/>
        <end position="82"/>
    </location>
</feature>
<evidence type="ECO:0000313" key="3">
    <source>
        <dbReference type="Proteomes" id="UP000094969"/>
    </source>
</evidence>
<sequence length="82" mass="9161">MIKLVSSIALAGMMTLTIASAAQAQERTFRRITAGPSAPLQKSMTQSQARRLCQMEMRGTRESRSAIRQKMAICMRKRMEGI</sequence>
<feature type="signal peptide" evidence="1">
    <location>
        <begin position="1"/>
        <end position="24"/>
    </location>
</feature>
<dbReference type="OrthoDB" id="8163447at2"/>
<name>A0A1D7U087_9HYPH</name>
<evidence type="ECO:0000313" key="2">
    <source>
        <dbReference type="EMBL" id="AOO80780.1"/>
    </source>
</evidence>
<dbReference type="KEGG" id="bvv:BHK69_10170"/>
<dbReference type="AlphaFoldDB" id="A0A1D7U087"/>
<protein>
    <recommendedName>
        <fullName evidence="4">Phosphate starvation-inducible protein PsiF</fullName>
    </recommendedName>
</protein>
<keyword evidence="1" id="KW-0732">Signal</keyword>
<proteinExistence type="predicted"/>
<gene>
    <name evidence="2" type="ORF">BHK69_10170</name>
</gene>
<accession>A0A1D7U087</accession>
<dbReference type="STRING" id="1526658.BHK69_10170"/>
<dbReference type="Proteomes" id="UP000094969">
    <property type="component" value="Chromosome"/>
</dbReference>
<evidence type="ECO:0008006" key="4">
    <source>
        <dbReference type="Google" id="ProtNLM"/>
    </source>
</evidence>
<dbReference type="RefSeq" id="WP_069689998.1">
    <property type="nucleotide sequence ID" value="NZ_CP017147.1"/>
</dbReference>
<evidence type="ECO:0000256" key="1">
    <source>
        <dbReference type="SAM" id="SignalP"/>
    </source>
</evidence>
<reference evidence="2 3" key="1">
    <citation type="journal article" date="2015" name="Antonie Van Leeuwenhoek">
        <title>Bosea vaviloviae sp. nov., a new species of slow-growing rhizobia isolated from nodules of the relict species Vavilovia formosa (Stev.) Fed.</title>
        <authorList>
            <person name="Safronova V.I."/>
            <person name="Kuznetsova I.G."/>
            <person name="Sazanova A.L."/>
            <person name="Kimeklis A.K."/>
            <person name="Belimov A.A."/>
            <person name="Andronov E.E."/>
            <person name="Pinaev A.G."/>
            <person name="Chizhevskaya E.P."/>
            <person name="Pukhaev A.R."/>
            <person name="Popov K.P."/>
            <person name="Willems A."/>
            <person name="Tikhonovich I.A."/>
        </authorList>
    </citation>
    <scope>NUCLEOTIDE SEQUENCE [LARGE SCALE GENOMIC DNA]</scope>
    <source>
        <strain evidence="2 3">Vaf18</strain>
    </source>
</reference>
<keyword evidence="3" id="KW-1185">Reference proteome</keyword>
<organism evidence="2 3">
    <name type="scientific">Bosea vaviloviae</name>
    <dbReference type="NCBI Taxonomy" id="1526658"/>
    <lineage>
        <taxon>Bacteria</taxon>
        <taxon>Pseudomonadati</taxon>
        <taxon>Pseudomonadota</taxon>
        <taxon>Alphaproteobacteria</taxon>
        <taxon>Hyphomicrobiales</taxon>
        <taxon>Boseaceae</taxon>
        <taxon>Bosea</taxon>
    </lineage>
</organism>